<dbReference type="Proteomes" id="UP001234297">
    <property type="component" value="Chromosome 5"/>
</dbReference>
<organism evidence="1 2">
    <name type="scientific">Persea americana</name>
    <name type="common">Avocado</name>
    <dbReference type="NCBI Taxonomy" id="3435"/>
    <lineage>
        <taxon>Eukaryota</taxon>
        <taxon>Viridiplantae</taxon>
        <taxon>Streptophyta</taxon>
        <taxon>Embryophyta</taxon>
        <taxon>Tracheophyta</taxon>
        <taxon>Spermatophyta</taxon>
        <taxon>Magnoliopsida</taxon>
        <taxon>Magnoliidae</taxon>
        <taxon>Laurales</taxon>
        <taxon>Lauraceae</taxon>
        <taxon>Persea</taxon>
    </lineage>
</organism>
<keyword evidence="2" id="KW-1185">Reference proteome</keyword>
<evidence type="ECO:0000313" key="1">
    <source>
        <dbReference type="EMBL" id="KAJ8639892.1"/>
    </source>
</evidence>
<reference evidence="1 2" key="1">
    <citation type="journal article" date="2022" name="Hortic Res">
        <title>A haplotype resolved chromosomal level avocado genome allows analysis of novel avocado genes.</title>
        <authorList>
            <person name="Nath O."/>
            <person name="Fletcher S.J."/>
            <person name="Hayward A."/>
            <person name="Shaw L.M."/>
            <person name="Masouleh A.K."/>
            <person name="Furtado A."/>
            <person name="Henry R.J."/>
            <person name="Mitter N."/>
        </authorList>
    </citation>
    <scope>NUCLEOTIDE SEQUENCE [LARGE SCALE GENOMIC DNA]</scope>
    <source>
        <strain evidence="2">cv. Hass</strain>
    </source>
</reference>
<comment type="caution">
    <text evidence="1">The sequence shown here is derived from an EMBL/GenBank/DDBJ whole genome shotgun (WGS) entry which is preliminary data.</text>
</comment>
<proteinExistence type="predicted"/>
<evidence type="ECO:0000313" key="2">
    <source>
        <dbReference type="Proteomes" id="UP001234297"/>
    </source>
</evidence>
<protein>
    <submittedName>
        <fullName evidence="1">Uncharacterized protein</fullName>
    </submittedName>
</protein>
<sequence length="186" mass="22051">MIPARITVADEKRYARAFLFSLVFSQLCTNNAGACGHSYILELFERLRSFLKTQSISSTSQKQREVLNQISDDQFEDQPYLKWAELLHDIVDREDRSIFRSTAPLIYYWIIERHNTDRVYRQFGLIQHVPPPLHQWQRFDERASTTVVDYRIRSQKYLEAWEARKSTVITRSPAEGNCRGREDYLN</sequence>
<name>A0ACC2M2I7_PERAE</name>
<accession>A0ACC2M2I7</accession>
<dbReference type="EMBL" id="CM056813">
    <property type="protein sequence ID" value="KAJ8639892.1"/>
    <property type="molecule type" value="Genomic_DNA"/>
</dbReference>
<gene>
    <name evidence="1" type="ORF">MRB53_016586</name>
</gene>